<dbReference type="GeneID" id="97995450"/>
<evidence type="ECO:0000256" key="3">
    <source>
        <dbReference type="ARBA" id="ARBA00022729"/>
    </source>
</evidence>
<dbReference type="PROSITE" id="PS51257">
    <property type="entry name" value="PROKAR_LIPOPROTEIN"/>
    <property type="match status" value="1"/>
</dbReference>
<keyword evidence="3 5" id="KW-0732">Signal</keyword>
<dbReference type="EMBL" id="QQRQ01000009">
    <property type="protein sequence ID" value="RFT06509.1"/>
    <property type="molecule type" value="Genomic_DNA"/>
</dbReference>
<dbReference type="Pfam" id="PF09084">
    <property type="entry name" value="NMT1"/>
    <property type="match status" value="1"/>
</dbReference>
<dbReference type="Proteomes" id="UP000260649">
    <property type="component" value="Unassembled WGS sequence"/>
</dbReference>
<evidence type="ECO:0000259" key="6">
    <source>
        <dbReference type="Pfam" id="PF09084"/>
    </source>
</evidence>
<evidence type="ECO:0000256" key="5">
    <source>
        <dbReference type="SAM" id="SignalP"/>
    </source>
</evidence>
<keyword evidence="8" id="KW-1185">Reference proteome</keyword>
<reference evidence="7 8" key="1">
    <citation type="submission" date="2018-07" db="EMBL/GenBank/DDBJ databases">
        <title>GABA Modulating Bacteria of the Human Gut Microbiota.</title>
        <authorList>
            <person name="Strandwitz P."/>
            <person name="Kim K.H."/>
            <person name="Terekhova D."/>
            <person name="Liu J.K."/>
            <person name="Sharma A."/>
            <person name="Levering J."/>
            <person name="Mcdonald D."/>
            <person name="Dietrich D."/>
            <person name="Ramadhar T.R."/>
            <person name="Lekbua A."/>
            <person name="Mroue N."/>
            <person name="Liston C."/>
            <person name="Stewart E.J."/>
            <person name="Dubin M.J."/>
            <person name="Zengler K."/>
            <person name="Knight R."/>
            <person name="Gilbert J.A."/>
            <person name="Clardy J."/>
            <person name="Lewis K."/>
        </authorList>
    </citation>
    <scope>NUCLEOTIDE SEQUENCE [LARGE SCALE GENOMIC DNA]</scope>
    <source>
        <strain evidence="7 8">KLE1738</strain>
    </source>
</reference>
<evidence type="ECO:0000256" key="4">
    <source>
        <dbReference type="SAM" id="MobiDB-lite"/>
    </source>
</evidence>
<comment type="caution">
    <text evidence="7">The sequence shown here is derived from an EMBL/GenBank/DDBJ whole genome shotgun (WGS) entry which is preliminary data.</text>
</comment>
<evidence type="ECO:0000313" key="8">
    <source>
        <dbReference type="Proteomes" id="UP000260649"/>
    </source>
</evidence>
<organism evidence="7 8">
    <name type="scientific">Evtepia gabavorous</name>
    <dbReference type="NCBI Taxonomy" id="2211183"/>
    <lineage>
        <taxon>Bacteria</taxon>
        <taxon>Bacillati</taxon>
        <taxon>Bacillota</taxon>
        <taxon>Clostridia</taxon>
        <taxon>Eubacteriales</taxon>
        <taxon>Evtepia</taxon>
    </lineage>
</organism>
<sequence length="355" mass="37614">MKKLLALLLTLTLSLGLLAGCGGPSEPAPEEEPTSAQSGTEDKGDLQKIIFTEQIRGYHWAPAYLAQTLGYFAEEGLDAEFQTIKGGDATTAVLSGDAQFCLKGIETALMVNEAGQGCKVILSATQKYPYQLIGANESYSTLDSLKGKAIAGGLSANSGPTSFIKACVNSAGLNADTDVSLPNVASSGYLAAMDQDEIQAAVSTNPWSAKQLLDAGGVVIVDGTDDAEIESIIGSSSYELFTVITSDALIQSDPELVQKAVNAMAKAMQWMETASPEDIAQKLLPLFEGAEEELLYDAQYDQERKVASFTGYHTKSGFEAAVSLTKLAGGITGDPTEEQIYDESFLDKAWETLEK</sequence>
<feature type="region of interest" description="Disordered" evidence="4">
    <location>
        <begin position="22"/>
        <end position="43"/>
    </location>
</feature>
<dbReference type="PANTHER" id="PTHR30024:SF47">
    <property type="entry name" value="TAURINE-BINDING PERIPLASMIC PROTEIN"/>
    <property type="match status" value="1"/>
</dbReference>
<dbReference type="RefSeq" id="WP_117142247.1">
    <property type="nucleotide sequence ID" value="NZ_CAKXKJ010000016.1"/>
</dbReference>
<dbReference type="InterPro" id="IPR015168">
    <property type="entry name" value="SsuA/THI5"/>
</dbReference>
<dbReference type="OrthoDB" id="9802202at2"/>
<proteinExistence type="inferred from homology"/>
<protein>
    <submittedName>
        <fullName evidence="7">ABC transporter substrate-binding protein</fullName>
    </submittedName>
</protein>
<evidence type="ECO:0000313" key="7">
    <source>
        <dbReference type="EMBL" id="RFT06509.1"/>
    </source>
</evidence>
<evidence type="ECO:0000256" key="1">
    <source>
        <dbReference type="ARBA" id="ARBA00004418"/>
    </source>
</evidence>
<comment type="similarity">
    <text evidence="2">Belongs to the bacterial solute-binding protein SsuA/TauA family.</text>
</comment>
<evidence type="ECO:0000256" key="2">
    <source>
        <dbReference type="ARBA" id="ARBA00010742"/>
    </source>
</evidence>
<feature type="signal peptide" evidence="5">
    <location>
        <begin position="1"/>
        <end position="19"/>
    </location>
</feature>
<dbReference type="PANTHER" id="PTHR30024">
    <property type="entry name" value="ALIPHATIC SULFONATES-BINDING PROTEIN-RELATED"/>
    <property type="match status" value="1"/>
</dbReference>
<dbReference type="Gene3D" id="3.40.190.10">
    <property type="entry name" value="Periplasmic binding protein-like II"/>
    <property type="match status" value="2"/>
</dbReference>
<feature type="domain" description="SsuA/THI5-like" evidence="6">
    <location>
        <begin position="61"/>
        <end position="271"/>
    </location>
</feature>
<name>A0A3E2B3B2_9FIRM</name>
<accession>A0A3E2B3B2</accession>
<dbReference type="SUPFAM" id="SSF53850">
    <property type="entry name" value="Periplasmic binding protein-like II"/>
    <property type="match status" value="1"/>
</dbReference>
<feature type="chain" id="PRO_5038896369" evidence="5">
    <location>
        <begin position="20"/>
        <end position="355"/>
    </location>
</feature>
<comment type="subcellular location">
    <subcellularLocation>
        <location evidence="1">Periplasm</location>
    </subcellularLocation>
</comment>
<dbReference type="AlphaFoldDB" id="A0A3E2B3B2"/>
<gene>
    <name evidence="7" type="ORF">DV520_06855</name>
</gene>
<dbReference type="GO" id="GO:0042597">
    <property type="term" value="C:periplasmic space"/>
    <property type="evidence" value="ECO:0007669"/>
    <property type="project" value="UniProtKB-SubCell"/>
</dbReference>